<dbReference type="InterPro" id="IPR002376">
    <property type="entry name" value="Formyl_transf_N"/>
</dbReference>
<dbReference type="InterPro" id="IPR041729">
    <property type="entry name" value="Formyl-FH4-Hydrolase_C"/>
</dbReference>
<feature type="active site" evidence="3">
    <location>
        <position position="288"/>
    </location>
</feature>
<dbReference type="Gene3D" id="3.30.70.260">
    <property type="match status" value="1"/>
</dbReference>
<dbReference type="InterPro" id="IPR002912">
    <property type="entry name" value="ACT_dom"/>
</dbReference>
<comment type="function">
    <text evidence="3">Catalyzes the hydrolysis of 10-formyltetrahydrofolate (formyl-FH4) to formate and tetrahydrofolate (FH4).</text>
</comment>
<comment type="similarity">
    <text evidence="3">Belongs to the PurU family.</text>
</comment>
<organism evidence="7 8">
    <name type="scientific">Mycolicibacterium smegmatis (strain MKD8)</name>
    <name type="common">Mycobacterium smegmatis</name>
    <dbReference type="NCBI Taxonomy" id="1214915"/>
    <lineage>
        <taxon>Bacteria</taxon>
        <taxon>Bacillati</taxon>
        <taxon>Actinomycetota</taxon>
        <taxon>Actinomycetes</taxon>
        <taxon>Mycobacteriales</taxon>
        <taxon>Mycobacteriaceae</taxon>
        <taxon>Mycolicibacterium</taxon>
    </lineage>
</organism>
<dbReference type="GO" id="GO:0008864">
    <property type="term" value="F:formyltetrahydrofolate deformylase activity"/>
    <property type="evidence" value="ECO:0007669"/>
    <property type="project" value="UniProtKB-UniRule"/>
</dbReference>
<dbReference type="PANTHER" id="PTHR42706:SF1">
    <property type="entry name" value="FORMYLTETRAHYDROFOLATE DEFORMYLASE 2, MITOCHONDRIAL"/>
    <property type="match status" value="1"/>
</dbReference>
<dbReference type="GO" id="GO:0006730">
    <property type="term" value="P:one-carbon metabolic process"/>
    <property type="evidence" value="ECO:0007669"/>
    <property type="project" value="UniProtKB-KW"/>
</dbReference>
<dbReference type="HAMAP" id="MF_01927">
    <property type="entry name" value="PurU"/>
    <property type="match status" value="1"/>
</dbReference>
<dbReference type="NCBIfam" id="TIGR00655">
    <property type="entry name" value="PurU"/>
    <property type="match status" value="1"/>
</dbReference>
<comment type="catalytic activity">
    <reaction evidence="3">
        <text>(6R)-10-formyltetrahydrofolate + H2O = (6S)-5,6,7,8-tetrahydrofolate + formate + H(+)</text>
        <dbReference type="Rhea" id="RHEA:19833"/>
        <dbReference type="ChEBI" id="CHEBI:15377"/>
        <dbReference type="ChEBI" id="CHEBI:15378"/>
        <dbReference type="ChEBI" id="CHEBI:15740"/>
        <dbReference type="ChEBI" id="CHEBI:57453"/>
        <dbReference type="ChEBI" id="CHEBI:195366"/>
        <dbReference type="EC" id="3.5.1.10"/>
    </reaction>
</comment>
<reference evidence="8" key="2">
    <citation type="submission" date="2018-03" db="EMBL/GenBank/DDBJ databases">
        <authorList>
            <person name="Derbyshire K."/>
            <person name="Gray T.A."/>
            <person name="Champion M."/>
        </authorList>
    </citation>
    <scope>NUCLEOTIDE SEQUENCE [LARGE SCALE GENOMIC DNA]</scope>
    <source>
        <strain evidence="8">MKD8</strain>
    </source>
</reference>
<proteinExistence type="inferred from homology"/>
<dbReference type="PRINTS" id="PR01575">
    <property type="entry name" value="FFH4HYDRLASE"/>
</dbReference>
<feature type="domain" description="ACT" evidence="6">
    <location>
        <begin position="65"/>
        <end position="140"/>
    </location>
</feature>
<dbReference type="PANTHER" id="PTHR42706">
    <property type="entry name" value="FORMYLTETRAHYDROFOLATE DEFORMYLASE"/>
    <property type="match status" value="1"/>
</dbReference>
<dbReference type="GO" id="GO:0006189">
    <property type="term" value="P:'de novo' IMP biosynthetic process"/>
    <property type="evidence" value="ECO:0007669"/>
    <property type="project" value="UniProtKB-UniRule"/>
</dbReference>
<dbReference type="InterPro" id="IPR044074">
    <property type="entry name" value="PurU_ACT"/>
</dbReference>
<evidence type="ECO:0000256" key="1">
    <source>
        <dbReference type="ARBA" id="ARBA00022563"/>
    </source>
</evidence>
<dbReference type="InterPro" id="IPR036477">
    <property type="entry name" value="Formyl_transf_N_sf"/>
</dbReference>
<evidence type="ECO:0000256" key="5">
    <source>
        <dbReference type="SAM" id="MobiDB-lite"/>
    </source>
</evidence>
<dbReference type="Proteomes" id="UP000011200">
    <property type="component" value="Chromosome"/>
</dbReference>
<dbReference type="AlphaFoldDB" id="A0A2U9PNA6"/>
<dbReference type="EMBL" id="CP027541">
    <property type="protein sequence ID" value="AWT53168.1"/>
    <property type="molecule type" value="Genomic_DNA"/>
</dbReference>
<evidence type="ECO:0000313" key="7">
    <source>
        <dbReference type="EMBL" id="AWT53168.1"/>
    </source>
</evidence>
<evidence type="ECO:0000313" key="8">
    <source>
        <dbReference type="Proteomes" id="UP000011200"/>
    </source>
</evidence>
<dbReference type="Gene3D" id="3.40.50.170">
    <property type="entry name" value="Formyl transferase, N-terminal domain"/>
    <property type="match status" value="1"/>
</dbReference>
<evidence type="ECO:0000256" key="3">
    <source>
        <dbReference type="HAMAP-Rule" id="MF_01927"/>
    </source>
</evidence>
<feature type="region of interest" description="Disordered" evidence="5">
    <location>
        <begin position="1"/>
        <end position="24"/>
    </location>
</feature>
<sequence>MGERRTSDERPPGPVLGAPHRGLGARIEGSDGAGVAAGKPAGDNLLVMAQEYPKANALPAQDVGRLLLRCADRPGLVAAISGFLTAAGANIVSLDQHSTEQAGGTFIQRTIFHLPGLTAVRDELERSFREQVAGPFEMDFTLTEAAKPKRVALMASREDHCLLDLLWRNRRGELPMSVVMVIANHPDLAEQVRAFGVPFIYVPATKENRAEAEQRLLELLRGNVDLVVLARYMQILTPEFLDAVGCPLINIHHSFLPAFIGAAPYRRAKERGVKLVGATAHYVTEDLDEGPIIEQDVVRVDHRHTVEDLVRLGADVERLVLSRAVLWHCEDRVIRFGNQTVVF</sequence>
<dbReference type="Pfam" id="PF00551">
    <property type="entry name" value="Formyl_trans_N"/>
    <property type="match status" value="1"/>
</dbReference>
<dbReference type="InterPro" id="IPR004810">
    <property type="entry name" value="PurU"/>
</dbReference>
<dbReference type="PROSITE" id="PS51671">
    <property type="entry name" value="ACT"/>
    <property type="match status" value="1"/>
</dbReference>
<comment type="pathway">
    <text evidence="3">Purine metabolism; IMP biosynthesis via de novo pathway; formate from 10-formyl-5,6,7,8-tetrahydrofolate: step 1/1.</text>
</comment>
<keyword evidence="3" id="KW-0658">Purine biosynthesis</keyword>
<dbReference type="UniPathway" id="UPA00074">
    <property type="reaction ID" value="UER00170"/>
</dbReference>
<keyword evidence="1 3" id="KW-0554">One-carbon metabolism</keyword>
<dbReference type="CDD" id="cd04875">
    <property type="entry name" value="ACT_F4HF-DF"/>
    <property type="match status" value="1"/>
</dbReference>
<evidence type="ECO:0000256" key="4">
    <source>
        <dbReference type="NCBIfam" id="TIGR00655"/>
    </source>
</evidence>
<reference evidence="7 8" key="1">
    <citation type="journal article" date="2013" name="Genome Announc.">
        <title>Draft genome sequence of MKD8, a conjugal recipient Mycobacterium smegmatis strain.</title>
        <authorList>
            <person name="Gray T.A."/>
            <person name="Palumbo M.J."/>
            <person name="Derbyshire K.M."/>
        </authorList>
    </citation>
    <scope>NUCLEOTIDE SEQUENCE [LARGE SCALE GENOMIC DNA]</scope>
    <source>
        <strain evidence="7 8">MKD8</strain>
    </source>
</reference>
<feature type="compositionally biased region" description="Basic and acidic residues" evidence="5">
    <location>
        <begin position="1"/>
        <end position="11"/>
    </location>
</feature>
<dbReference type="SUPFAM" id="SSF53328">
    <property type="entry name" value="Formyltransferase"/>
    <property type="match status" value="1"/>
</dbReference>
<accession>A0A2U9PNA6</accession>
<dbReference type="InterPro" id="IPR045865">
    <property type="entry name" value="ACT-like_dom_sf"/>
</dbReference>
<dbReference type="SUPFAM" id="SSF55021">
    <property type="entry name" value="ACT-like"/>
    <property type="match status" value="1"/>
</dbReference>
<dbReference type="Pfam" id="PF01842">
    <property type="entry name" value="ACT"/>
    <property type="match status" value="1"/>
</dbReference>
<dbReference type="EC" id="3.5.1.10" evidence="3 4"/>
<protein>
    <recommendedName>
        <fullName evidence="3 4">Formyltetrahydrofolate deformylase</fullName>
        <ecNumber evidence="3 4">3.5.1.10</ecNumber>
    </recommendedName>
    <alternativeName>
        <fullName evidence="3">Formyl-FH(4) hydrolase</fullName>
    </alternativeName>
</protein>
<gene>
    <name evidence="3" type="primary">purU</name>
    <name evidence="7" type="ORF">D806_021870</name>
</gene>
<name>A0A2U9PNA6_MYCSE</name>
<dbReference type="NCBIfam" id="NF004684">
    <property type="entry name" value="PRK06027.1"/>
    <property type="match status" value="1"/>
</dbReference>
<dbReference type="CDD" id="cd08648">
    <property type="entry name" value="FMT_core_Formyl-FH4-Hydrolase_C"/>
    <property type="match status" value="1"/>
</dbReference>
<keyword evidence="2 3" id="KW-0378">Hydrolase</keyword>
<evidence type="ECO:0000259" key="6">
    <source>
        <dbReference type="PROSITE" id="PS51671"/>
    </source>
</evidence>
<evidence type="ECO:0000256" key="2">
    <source>
        <dbReference type="ARBA" id="ARBA00022801"/>
    </source>
</evidence>